<dbReference type="EMBL" id="LUEZ02000046">
    <property type="protein sequence ID" value="RDB23882.1"/>
    <property type="molecule type" value="Genomic_DNA"/>
</dbReference>
<dbReference type="OrthoDB" id="185373at2759"/>
<dbReference type="STRING" id="39966.A0A369JRC6"/>
<name>A0A369JRC6_HYPMA</name>
<dbReference type="Proteomes" id="UP000076154">
    <property type="component" value="Unassembled WGS sequence"/>
</dbReference>
<proteinExistence type="predicted"/>
<dbReference type="AlphaFoldDB" id="A0A369JRC6"/>
<evidence type="ECO:0000313" key="1">
    <source>
        <dbReference type="EMBL" id="RDB23882.1"/>
    </source>
</evidence>
<dbReference type="InParanoid" id="A0A369JRC6"/>
<evidence type="ECO:0000313" key="2">
    <source>
        <dbReference type="Proteomes" id="UP000076154"/>
    </source>
</evidence>
<dbReference type="InterPro" id="IPR011990">
    <property type="entry name" value="TPR-like_helical_dom_sf"/>
</dbReference>
<reference evidence="1" key="1">
    <citation type="submission" date="2018-04" db="EMBL/GenBank/DDBJ databases">
        <title>Whole genome sequencing of Hypsizygus marmoreus.</title>
        <authorList>
            <person name="Choi I.-G."/>
            <person name="Min B."/>
            <person name="Kim J.-G."/>
            <person name="Kim S."/>
            <person name="Oh Y.-L."/>
            <person name="Kong W.-S."/>
            <person name="Park H."/>
            <person name="Jeong J."/>
            <person name="Song E.-S."/>
        </authorList>
    </citation>
    <scope>NUCLEOTIDE SEQUENCE [LARGE SCALE GENOMIC DNA]</scope>
    <source>
        <strain evidence="1">51987-8</strain>
    </source>
</reference>
<dbReference type="Gene3D" id="1.25.40.10">
    <property type="entry name" value="Tetratricopeptide repeat domain"/>
    <property type="match status" value="1"/>
</dbReference>
<keyword evidence="2" id="KW-1185">Reference proteome</keyword>
<protein>
    <submittedName>
        <fullName evidence="1">Uncharacterized protein</fullName>
    </submittedName>
</protein>
<sequence length="908" mass="100290">MKGRCITKGGRHSKDIWDASNTDFAKDLSGGTTCKIQGGAQLFRKALAVLKSKDFGLANGKGRGQTHHDLLVKEEARCHYRMQNTVYRYAKAGFWTRLFSSSSQRTHELIPRPLGWHTLNVEKRWHSHTQNYCPSRTRAFSSTSRPIASTRFIDSLLKETHEPIWRLLKALHTPYRSVDLPAALFRHGVSIDEYNMWKPILLESNIFSAVETLKSQACIVHPSQISPEGTTTDHPLPSWVVLYLVTYKVRTHQNAAVSCLDLTYSHLPTAPVPVQGPLLILTLLGLARFNLLVPMRRVVDTFLTTNLNHPALYFNLLLQALAHTPTRSIDAANAVVAILRSMDARQLKLTGTTYEMLLNDRFVTLQLTKHLRDRMIHEGHVPTAEQLEAYLRVFAKHGAIHDANKYREALQAHASTDLVAGGSGDGASDVMHRANTLFLGAHEDRASAFGFLRSLASPGAQISSPSSSASTPAKPAPDIYTSTTALSVAARDPSVPTSMLLSIFSRLTTSTNKAPPPPSRAPTVATHSVLIRGLLRRKEPGTALKAWRTLYESGIPLDREALALGLQVLTGAGEPHRAVALLEEWGALPGEEAVRGRRGKRRLQLSPVGMNDFLVALNRIARPDVVFRLWDNMGPLYGVYPDARSLSILLQAARLARRLDDSFEGAVAQLARHNPFRRSSASEMTTTREERLQALTSIVGTPDSGLLPYRSASWGTDTPVTRALKIFQQALFGNFAEAPNTLLHAPFSGVHALRAAPLTDPMSTSPFGLLPSLDAHIRPAFMSPPDLLTKDGRSRYPTVVVRNEGFFNYVMLLGLGGRAVDVPVALAWMRAAGVKPGRGTLAIAMVFWGEVSVGVPLMERGGHGGEGRGQYGKLWEWTSKWVGEKRMPDERLLEWWAGRVEKLRRREL</sequence>
<organism evidence="1 2">
    <name type="scientific">Hypsizygus marmoreus</name>
    <name type="common">White beech mushroom</name>
    <name type="synonym">Agaricus marmoreus</name>
    <dbReference type="NCBI Taxonomy" id="39966"/>
    <lineage>
        <taxon>Eukaryota</taxon>
        <taxon>Fungi</taxon>
        <taxon>Dikarya</taxon>
        <taxon>Basidiomycota</taxon>
        <taxon>Agaricomycotina</taxon>
        <taxon>Agaricomycetes</taxon>
        <taxon>Agaricomycetidae</taxon>
        <taxon>Agaricales</taxon>
        <taxon>Tricholomatineae</taxon>
        <taxon>Lyophyllaceae</taxon>
        <taxon>Hypsizygus</taxon>
    </lineage>
</organism>
<accession>A0A369JRC6</accession>
<comment type="caution">
    <text evidence="1">The sequence shown here is derived from an EMBL/GenBank/DDBJ whole genome shotgun (WGS) entry which is preliminary data.</text>
</comment>
<gene>
    <name evidence="1" type="ORF">Hypma_009312</name>
</gene>